<dbReference type="Proteomes" id="UP000596276">
    <property type="component" value="Chromosome 2"/>
</dbReference>
<dbReference type="AlphaFoldDB" id="A0A7U2MD94"/>
<keyword evidence="2" id="KW-1185">Reference proteome</keyword>
<dbReference type="InterPro" id="IPR023606">
    <property type="entry name" value="CoA-Trfase_III_dom_1_sf"/>
</dbReference>
<dbReference type="EMBL" id="CP044622">
    <property type="protein sequence ID" value="QRD81547.1"/>
    <property type="molecule type" value="Genomic_DNA"/>
</dbReference>
<name>A0A7U2MD94_ASPFN</name>
<reference evidence="2" key="1">
    <citation type="journal article" date="2021" name="G3 (Bethesda)">
        <title>Chromosome assembled and annotated genome sequence of Aspergillus flavus NRRL 3357.</title>
        <authorList>
            <person name="Skerker J.M."/>
            <person name="Pianalto K.M."/>
            <person name="Mondo S.J."/>
            <person name="Yang K."/>
            <person name="Arkin A.P."/>
            <person name="Keller N.P."/>
            <person name="Grigoriev I.V."/>
            <person name="Louise Glass N.L."/>
        </authorList>
    </citation>
    <scope>NUCLEOTIDE SEQUENCE [LARGE SCALE GENOMIC DNA]</scope>
    <source>
        <strain evidence="2">ATCC 200026 / FGSC A1120 / IAM 13836 / NRRL 3357 / JCM 12722 / SRRC 167</strain>
    </source>
</reference>
<dbReference type="SUPFAM" id="SSF89796">
    <property type="entry name" value="CoA-transferase family III (CaiB/BaiF)"/>
    <property type="match status" value="1"/>
</dbReference>
<gene>
    <name evidence="1" type="ORF">F9C07_2225146</name>
</gene>
<sequence length="200" mass="22523">MASDYTALYPRYSSYSGHDRSLPPTPSLKLTYERPLAANKVVELACIITANATGAALASMGAEVIQGLYYRAAFLFMADKITTDLILDNPSGYARLTQLFEEADAIIQGYHLGLFARREWVWPEDGPEAWQRHYLCGRKPLRPGWLLSKVEASCRCGSRKLDILEFTFSLEQKLLHWLNTSACGFTNMRFARRGSILTAF</sequence>
<evidence type="ECO:0000313" key="1">
    <source>
        <dbReference type="EMBL" id="QRD81547.1"/>
    </source>
</evidence>
<accession>A0A7U2MD94</accession>
<protein>
    <submittedName>
        <fullName evidence="1">Uncharacterized protein</fullName>
    </submittedName>
</protein>
<proteinExistence type="predicted"/>
<evidence type="ECO:0000313" key="2">
    <source>
        <dbReference type="Proteomes" id="UP000596276"/>
    </source>
</evidence>
<dbReference type="Gene3D" id="3.40.50.10540">
    <property type="entry name" value="Crotonobetainyl-coa:carnitine coa-transferase, domain 1"/>
    <property type="match status" value="1"/>
</dbReference>
<organism evidence="1 2">
    <name type="scientific">Aspergillus flavus (strain ATCC 200026 / FGSC A1120 / IAM 13836 / NRRL 3357 / JCM 12722 / SRRC 167)</name>
    <dbReference type="NCBI Taxonomy" id="332952"/>
    <lineage>
        <taxon>Eukaryota</taxon>
        <taxon>Fungi</taxon>
        <taxon>Dikarya</taxon>
        <taxon>Ascomycota</taxon>
        <taxon>Pezizomycotina</taxon>
        <taxon>Eurotiomycetes</taxon>
        <taxon>Eurotiomycetidae</taxon>
        <taxon>Eurotiales</taxon>
        <taxon>Aspergillaceae</taxon>
        <taxon>Aspergillus</taxon>
        <taxon>Aspergillus subgen. Circumdati</taxon>
    </lineage>
</organism>
<dbReference type="VEuPathDB" id="FungiDB:F9C07_2225146"/>